<keyword evidence="2" id="KW-0732">Signal</keyword>
<dbReference type="EMBL" id="VICF01000001">
    <property type="protein sequence ID" value="TQC77427.1"/>
    <property type="molecule type" value="Genomic_DNA"/>
</dbReference>
<evidence type="ECO:0000313" key="3">
    <source>
        <dbReference type="EMBL" id="TQC77427.1"/>
    </source>
</evidence>
<feature type="region of interest" description="Disordered" evidence="1">
    <location>
        <begin position="33"/>
        <end position="65"/>
    </location>
</feature>
<protein>
    <recommendedName>
        <fullName evidence="5">Secreted protein</fullName>
    </recommendedName>
</protein>
<dbReference type="Proteomes" id="UP000319715">
    <property type="component" value="Unassembled WGS sequence"/>
</dbReference>
<keyword evidence="4" id="KW-1185">Reference proteome</keyword>
<evidence type="ECO:0000256" key="2">
    <source>
        <dbReference type="SAM" id="SignalP"/>
    </source>
</evidence>
<sequence length="65" mass="7021">MGRTLLTGWFLLLLSLAASAQLPVGPVVMTGQHGRHLAGHSSTADVAETPDEHIQERRDGVPQRH</sequence>
<accession>A0ABY3A4P3</accession>
<comment type="caution">
    <text evidence="3">The sequence shown here is derived from an EMBL/GenBank/DDBJ whole genome shotgun (WGS) entry which is preliminary data.</text>
</comment>
<feature type="compositionally biased region" description="Basic and acidic residues" evidence="1">
    <location>
        <begin position="50"/>
        <end position="65"/>
    </location>
</feature>
<organism evidence="3 4">
    <name type="scientific">Pantoea dispersa</name>
    <dbReference type="NCBI Taxonomy" id="59814"/>
    <lineage>
        <taxon>Bacteria</taxon>
        <taxon>Pseudomonadati</taxon>
        <taxon>Pseudomonadota</taxon>
        <taxon>Gammaproteobacteria</taxon>
        <taxon>Enterobacterales</taxon>
        <taxon>Erwiniaceae</taxon>
        <taxon>Pantoea</taxon>
    </lineage>
</organism>
<feature type="signal peptide" evidence="2">
    <location>
        <begin position="1"/>
        <end position="20"/>
    </location>
</feature>
<dbReference type="RefSeq" id="WP_141495552.1">
    <property type="nucleotide sequence ID" value="NZ_VICF01000001.1"/>
</dbReference>
<feature type="chain" id="PRO_5046171292" description="Secreted protein" evidence="2">
    <location>
        <begin position="21"/>
        <end position="65"/>
    </location>
</feature>
<reference evidence="3 4" key="1">
    <citation type="submission" date="2019-06" db="EMBL/GenBank/DDBJ databases">
        <title>Pantoea dispersa Assembly.</title>
        <authorList>
            <person name="Wang J."/>
        </authorList>
    </citation>
    <scope>NUCLEOTIDE SEQUENCE [LARGE SCALE GENOMIC DNA]</scope>
    <source>
        <strain evidence="4">bio</strain>
    </source>
</reference>
<name>A0ABY3A4P3_9GAMM</name>
<proteinExistence type="predicted"/>
<evidence type="ECO:0000313" key="4">
    <source>
        <dbReference type="Proteomes" id="UP000319715"/>
    </source>
</evidence>
<gene>
    <name evidence="3" type="ORF">FK492_05415</name>
</gene>
<evidence type="ECO:0008006" key="5">
    <source>
        <dbReference type="Google" id="ProtNLM"/>
    </source>
</evidence>
<evidence type="ECO:0000256" key="1">
    <source>
        <dbReference type="SAM" id="MobiDB-lite"/>
    </source>
</evidence>